<dbReference type="RefSeq" id="WP_251610959.1">
    <property type="nucleotide sequence ID" value="NZ_JAMQJY010000003.1"/>
</dbReference>
<evidence type="ECO:0000313" key="2">
    <source>
        <dbReference type="EMBL" id="MCM2677307.1"/>
    </source>
</evidence>
<proteinExistence type="predicted"/>
<keyword evidence="1" id="KW-1133">Transmembrane helix</keyword>
<organism evidence="2 3">
    <name type="scientific">Alkalicoccobacillus plakortidis</name>
    <dbReference type="NCBI Taxonomy" id="444060"/>
    <lineage>
        <taxon>Bacteria</taxon>
        <taxon>Bacillati</taxon>
        <taxon>Bacillota</taxon>
        <taxon>Bacilli</taxon>
        <taxon>Bacillales</taxon>
        <taxon>Bacillaceae</taxon>
        <taxon>Alkalicoccobacillus</taxon>
    </lineage>
</organism>
<evidence type="ECO:0000313" key="3">
    <source>
        <dbReference type="Proteomes" id="UP001203665"/>
    </source>
</evidence>
<gene>
    <name evidence="2" type="ORF">NDM98_18940</name>
</gene>
<keyword evidence="1" id="KW-0812">Transmembrane</keyword>
<accession>A0ABT0XPW6</accession>
<name>A0ABT0XPW6_9BACI</name>
<protein>
    <submittedName>
        <fullName evidence="2">Uncharacterized protein</fullName>
    </submittedName>
</protein>
<sequence length="83" mass="9151">MKKLLVFIMSFSFIFLLLQLASGFVLTMMYVPSITNSIQGATESSIQFGTASVPFLFALLAALGAYVATNKLAQKRNRTEMIH</sequence>
<evidence type="ECO:0000256" key="1">
    <source>
        <dbReference type="SAM" id="Phobius"/>
    </source>
</evidence>
<keyword evidence="1" id="KW-0472">Membrane</keyword>
<dbReference type="Proteomes" id="UP001203665">
    <property type="component" value="Unassembled WGS sequence"/>
</dbReference>
<reference evidence="2" key="1">
    <citation type="submission" date="2022-06" db="EMBL/GenBank/DDBJ databases">
        <title>Alkalicoccobacillus porphyridii sp. nov., isolated from a marine red alga, Porphyridium purpureum and reclassification of Shouchella plakortidis and Shouchella gibsonii as Alkalicoccobacillus plakortidis comb. nov. and Alkalicoccobacillus gibsonii comb. nov.</title>
        <authorList>
            <person name="Kim K.H."/>
            <person name="Lee J.K."/>
            <person name="Han D.M."/>
            <person name="Baek J.H."/>
            <person name="Jeon C.O."/>
        </authorList>
    </citation>
    <scope>NUCLEOTIDE SEQUENCE</scope>
    <source>
        <strain evidence="2">DSM 19153</strain>
    </source>
</reference>
<keyword evidence="3" id="KW-1185">Reference proteome</keyword>
<comment type="caution">
    <text evidence="2">The sequence shown here is derived from an EMBL/GenBank/DDBJ whole genome shotgun (WGS) entry which is preliminary data.</text>
</comment>
<feature type="transmembrane region" description="Helical" evidence="1">
    <location>
        <begin position="47"/>
        <end position="68"/>
    </location>
</feature>
<dbReference type="EMBL" id="JAMQJY010000003">
    <property type="protein sequence ID" value="MCM2677307.1"/>
    <property type="molecule type" value="Genomic_DNA"/>
</dbReference>